<organism evidence="3 4">
    <name type="scientific">Streptomyces spirodelae</name>
    <dbReference type="NCBI Taxonomy" id="2812904"/>
    <lineage>
        <taxon>Bacteria</taxon>
        <taxon>Bacillati</taxon>
        <taxon>Actinomycetota</taxon>
        <taxon>Actinomycetes</taxon>
        <taxon>Kitasatosporales</taxon>
        <taxon>Streptomycetaceae</taxon>
        <taxon>Streptomyces</taxon>
    </lineage>
</organism>
<proteinExistence type="predicted"/>
<dbReference type="Proteomes" id="UP001518976">
    <property type="component" value="Unassembled WGS sequence"/>
</dbReference>
<dbReference type="EMBL" id="JAFFZN010000010">
    <property type="protein sequence ID" value="MBO8186393.1"/>
    <property type="molecule type" value="Genomic_DNA"/>
</dbReference>
<sequence>MRDREGARTTVATRPATVHGDAALVERPAVNLVDNARRYTPGDDWIHVAAGTSGGRPWLHVANSGEPIPRSRTPALHQPFQRLAPRGAGRGTVWGMPPIVAAVRAGTRRRTDAPARTRGRPGRHRHRFHVPREHGGSGVDG</sequence>
<feature type="domain" description="Histidine kinase/HSP90-like ATPase" evidence="2">
    <location>
        <begin position="22"/>
        <end position="97"/>
    </location>
</feature>
<evidence type="ECO:0000313" key="3">
    <source>
        <dbReference type="EMBL" id="MBO8186393.1"/>
    </source>
</evidence>
<reference evidence="3 4" key="1">
    <citation type="submission" date="2021-02" db="EMBL/GenBank/DDBJ databases">
        <title>Streptomyces spirodelae sp. nov., isolated from duckweed.</title>
        <authorList>
            <person name="Saimee Y."/>
            <person name="Duangmal K."/>
        </authorList>
    </citation>
    <scope>NUCLEOTIDE SEQUENCE [LARGE SCALE GENOMIC DNA]</scope>
    <source>
        <strain evidence="3 4">DW4-2</strain>
    </source>
</reference>
<dbReference type="GO" id="GO:0016301">
    <property type="term" value="F:kinase activity"/>
    <property type="evidence" value="ECO:0007669"/>
    <property type="project" value="UniProtKB-KW"/>
</dbReference>
<dbReference type="RefSeq" id="WP_209265210.1">
    <property type="nucleotide sequence ID" value="NZ_JAFFZN010000010.1"/>
</dbReference>
<evidence type="ECO:0000256" key="1">
    <source>
        <dbReference type="SAM" id="MobiDB-lite"/>
    </source>
</evidence>
<name>A0ABS3WTF9_9ACTN</name>
<dbReference type="InterPro" id="IPR036890">
    <property type="entry name" value="HATPase_C_sf"/>
</dbReference>
<dbReference type="InterPro" id="IPR003594">
    <property type="entry name" value="HATPase_dom"/>
</dbReference>
<comment type="caution">
    <text evidence="3">The sequence shown here is derived from an EMBL/GenBank/DDBJ whole genome shotgun (WGS) entry which is preliminary data.</text>
</comment>
<feature type="region of interest" description="Disordered" evidence="1">
    <location>
        <begin position="104"/>
        <end position="141"/>
    </location>
</feature>
<feature type="compositionally biased region" description="Basic residues" evidence="1">
    <location>
        <begin position="117"/>
        <end position="129"/>
    </location>
</feature>
<dbReference type="Gene3D" id="3.30.565.10">
    <property type="entry name" value="Histidine kinase-like ATPase, C-terminal domain"/>
    <property type="match status" value="1"/>
</dbReference>
<protein>
    <submittedName>
        <fullName evidence="3">Sensor histidine kinase</fullName>
    </submittedName>
</protein>
<evidence type="ECO:0000313" key="4">
    <source>
        <dbReference type="Proteomes" id="UP001518976"/>
    </source>
</evidence>
<keyword evidence="3" id="KW-0418">Kinase</keyword>
<dbReference type="Pfam" id="PF02518">
    <property type="entry name" value="HATPase_c"/>
    <property type="match status" value="1"/>
</dbReference>
<gene>
    <name evidence="3" type="ORF">JW592_13105</name>
</gene>
<accession>A0ABS3WTF9</accession>
<keyword evidence="3" id="KW-0808">Transferase</keyword>
<dbReference type="SUPFAM" id="SSF55874">
    <property type="entry name" value="ATPase domain of HSP90 chaperone/DNA topoisomerase II/histidine kinase"/>
    <property type="match status" value="1"/>
</dbReference>
<keyword evidence="4" id="KW-1185">Reference proteome</keyword>
<evidence type="ECO:0000259" key="2">
    <source>
        <dbReference type="Pfam" id="PF02518"/>
    </source>
</evidence>